<evidence type="ECO:0000256" key="2">
    <source>
        <dbReference type="ARBA" id="ARBA00022727"/>
    </source>
</evidence>
<keyword evidence="5 7" id="KW-0067">ATP-binding</keyword>
<evidence type="ECO:0000256" key="7">
    <source>
        <dbReference type="RuleBase" id="RU003331"/>
    </source>
</evidence>
<feature type="binding site" evidence="5">
    <location>
        <position position="137"/>
    </location>
    <ligand>
        <name>AMP</name>
        <dbReference type="ChEBI" id="CHEBI:456215"/>
    </ligand>
</feature>
<dbReference type="SUPFAM" id="SSF52540">
    <property type="entry name" value="P-loop containing nucleoside triphosphate hydrolases"/>
    <property type="match status" value="1"/>
</dbReference>
<evidence type="ECO:0000256" key="1">
    <source>
        <dbReference type="ARBA" id="ARBA00022679"/>
    </source>
</evidence>
<keyword evidence="4 5" id="KW-0418">Kinase</keyword>
<dbReference type="GO" id="GO:0044209">
    <property type="term" value="P:AMP salvage"/>
    <property type="evidence" value="ECO:0007669"/>
    <property type="project" value="UniProtKB-UniRule"/>
</dbReference>
<keyword evidence="2 5" id="KW-0545">Nucleotide biosynthesis</keyword>
<comment type="subcellular location">
    <subcellularLocation>
        <location evidence="5 7">Cytoplasm</location>
    </subcellularLocation>
</comment>
<dbReference type="Gene3D" id="3.40.50.300">
    <property type="entry name" value="P-loop containing nucleotide triphosphate hydrolases"/>
    <property type="match status" value="1"/>
</dbReference>
<feature type="region of interest" description="NMP" evidence="5">
    <location>
        <begin position="36"/>
        <end position="65"/>
    </location>
</feature>
<dbReference type="CDD" id="cd01428">
    <property type="entry name" value="ADK"/>
    <property type="match status" value="1"/>
</dbReference>
<sequence length="191" mass="21970">MENHPINFVLFGRSGSGKGTQSDLLHQKFPNTLKLASGELMRDLAKQDTDSGKKIKEVLESGGLPFAQIAATLWMHKIAYTLKEDQGLICDGFPRRLEEAIDLYEFLKWLKRIDHTKVFLIDISREEAFKRLIARGRSDDHEEAINERLDWFDEIVMPAITFFNKKGLLIEINGEQEIQKIHEDIMSKLKG</sequence>
<keyword evidence="5" id="KW-0963">Cytoplasm</keyword>
<evidence type="ECO:0000256" key="6">
    <source>
        <dbReference type="RuleBase" id="RU003330"/>
    </source>
</evidence>
<feature type="binding site" evidence="5">
    <location>
        <position position="135"/>
    </location>
    <ligand>
        <name>ATP</name>
        <dbReference type="ChEBI" id="CHEBI:30616"/>
    </ligand>
</feature>
<dbReference type="InterPro" id="IPR000850">
    <property type="entry name" value="Adenylat/UMP-CMP_kin"/>
</dbReference>
<dbReference type="EC" id="2.7.4.3" evidence="5 7"/>
<evidence type="ECO:0000313" key="9">
    <source>
        <dbReference type="Proteomes" id="UP000177167"/>
    </source>
</evidence>
<evidence type="ECO:0000256" key="5">
    <source>
        <dbReference type="HAMAP-Rule" id="MF_00235"/>
    </source>
</evidence>
<comment type="domain">
    <text evidence="5">Consists of three domains, a large central CORE domain and two small peripheral domains, NMPbind and LID, which undergo movements during catalysis. The LID domain closes over the site of phosphoryl transfer upon ATP binding. Assembling and dissambling the active center during each catalytic cycle provides an effective means to prevent ATP hydrolysis.</text>
</comment>
<comment type="pathway">
    <text evidence="5">Purine metabolism; AMP biosynthesis via salvage pathway; AMP from ADP: step 1/1.</text>
</comment>
<dbReference type="UniPathway" id="UPA00588">
    <property type="reaction ID" value="UER00649"/>
</dbReference>
<feature type="binding site" evidence="5">
    <location>
        <position position="148"/>
    </location>
    <ligand>
        <name>AMP</name>
        <dbReference type="ChEBI" id="CHEBI:456215"/>
    </ligand>
</feature>
<evidence type="ECO:0000313" key="8">
    <source>
        <dbReference type="EMBL" id="OGN09155.1"/>
    </source>
</evidence>
<dbReference type="EMBL" id="MGJP01000042">
    <property type="protein sequence ID" value="OGN09155.1"/>
    <property type="molecule type" value="Genomic_DNA"/>
</dbReference>
<dbReference type="GO" id="GO:0005737">
    <property type="term" value="C:cytoplasm"/>
    <property type="evidence" value="ECO:0007669"/>
    <property type="project" value="UniProtKB-SubCell"/>
</dbReference>
<evidence type="ECO:0000256" key="4">
    <source>
        <dbReference type="ARBA" id="ARBA00022777"/>
    </source>
</evidence>
<organism evidence="8 9">
    <name type="scientific">Candidatus Yanofskybacteria bacterium RIFCSPHIGHO2_02_FULL_41_11</name>
    <dbReference type="NCBI Taxonomy" id="1802675"/>
    <lineage>
        <taxon>Bacteria</taxon>
        <taxon>Candidatus Yanofskyibacteriota</taxon>
    </lineage>
</organism>
<keyword evidence="1 5" id="KW-0808">Transferase</keyword>
<dbReference type="InterPro" id="IPR027417">
    <property type="entry name" value="P-loop_NTPase"/>
</dbReference>
<proteinExistence type="inferred from homology"/>
<dbReference type="PRINTS" id="PR00094">
    <property type="entry name" value="ADENYLTKNASE"/>
</dbReference>
<dbReference type="PANTHER" id="PTHR23359">
    <property type="entry name" value="NUCLEOTIDE KINASE"/>
    <property type="match status" value="1"/>
</dbReference>
<gene>
    <name evidence="5" type="primary">adk</name>
    <name evidence="8" type="ORF">A3J46_03505</name>
</gene>
<comment type="caution">
    <text evidence="5">Lacks conserved residue(s) required for the propagation of feature annotation.</text>
</comment>
<feature type="binding site" evidence="5">
    <location>
        <position position="42"/>
    </location>
    <ligand>
        <name>AMP</name>
        <dbReference type="ChEBI" id="CHEBI:456215"/>
    </ligand>
</feature>
<dbReference type="GO" id="GO:0005524">
    <property type="term" value="F:ATP binding"/>
    <property type="evidence" value="ECO:0007669"/>
    <property type="project" value="UniProtKB-UniRule"/>
</dbReference>
<comment type="function">
    <text evidence="5">Catalyzes the reversible transfer of the terminal phosphate group between ATP and AMP. Plays an important role in cellular energy homeostasis and in adenine nucleotide metabolism.</text>
</comment>
<evidence type="ECO:0000256" key="3">
    <source>
        <dbReference type="ARBA" id="ARBA00022741"/>
    </source>
</evidence>
<keyword evidence="3 5" id="KW-0547">Nucleotide-binding</keyword>
<feature type="binding site" evidence="5">
    <location>
        <begin position="92"/>
        <end position="95"/>
    </location>
    <ligand>
        <name>AMP</name>
        <dbReference type="ChEBI" id="CHEBI:456215"/>
    </ligand>
</feature>
<comment type="caution">
    <text evidence="8">The sequence shown here is derived from an EMBL/GenBank/DDBJ whole genome shotgun (WGS) entry which is preliminary data.</text>
</comment>
<dbReference type="AlphaFoldDB" id="A0A1F8F7Q0"/>
<feature type="binding site" evidence="5">
    <location>
        <position position="37"/>
    </location>
    <ligand>
        <name>AMP</name>
        <dbReference type="ChEBI" id="CHEBI:456215"/>
    </ligand>
</feature>
<dbReference type="Pfam" id="PF00406">
    <property type="entry name" value="ADK"/>
    <property type="match status" value="1"/>
</dbReference>
<dbReference type="Proteomes" id="UP000177167">
    <property type="component" value="Unassembled WGS sequence"/>
</dbReference>
<comment type="catalytic activity">
    <reaction evidence="5 7">
        <text>AMP + ATP = 2 ADP</text>
        <dbReference type="Rhea" id="RHEA:12973"/>
        <dbReference type="ChEBI" id="CHEBI:30616"/>
        <dbReference type="ChEBI" id="CHEBI:456215"/>
        <dbReference type="ChEBI" id="CHEBI:456216"/>
        <dbReference type="EC" id="2.7.4.3"/>
    </reaction>
</comment>
<feature type="binding site" evidence="5">
    <location>
        <begin position="15"/>
        <end position="20"/>
    </location>
    <ligand>
        <name>ATP</name>
        <dbReference type="ChEBI" id="CHEBI:30616"/>
    </ligand>
</feature>
<name>A0A1F8F7Q0_9BACT</name>
<reference evidence="8 9" key="1">
    <citation type="journal article" date="2016" name="Nat. Commun.">
        <title>Thousands of microbial genomes shed light on interconnected biogeochemical processes in an aquifer system.</title>
        <authorList>
            <person name="Anantharaman K."/>
            <person name="Brown C.T."/>
            <person name="Hug L.A."/>
            <person name="Sharon I."/>
            <person name="Castelle C.J."/>
            <person name="Probst A.J."/>
            <person name="Thomas B.C."/>
            <person name="Singh A."/>
            <person name="Wilkins M.J."/>
            <person name="Karaoz U."/>
            <person name="Brodie E.L."/>
            <person name="Williams K.H."/>
            <person name="Hubbard S.S."/>
            <person name="Banfield J.F."/>
        </authorList>
    </citation>
    <scope>NUCLEOTIDE SEQUENCE [LARGE SCALE GENOMIC DNA]</scope>
</reference>
<comment type="similarity">
    <text evidence="5 6">Belongs to the adenylate kinase family.</text>
</comment>
<dbReference type="HAMAP" id="MF_00235">
    <property type="entry name" value="Adenylate_kinase_Adk"/>
    <property type="match status" value="1"/>
</dbReference>
<dbReference type="GO" id="GO:0004017">
    <property type="term" value="F:AMP kinase activity"/>
    <property type="evidence" value="ECO:0007669"/>
    <property type="project" value="UniProtKB-UniRule"/>
</dbReference>
<protein>
    <recommendedName>
        <fullName evidence="5 7">Adenylate kinase</fullName>
        <shortName evidence="5">AK</shortName>
        <ecNumber evidence="5 7">2.7.4.3</ecNumber>
    </recommendedName>
    <alternativeName>
        <fullName evidence="5">ATP-AMP transphosphorylase</fullName>
    </alternativeName>
    <alternativeName>
        <fullName evidence="5">ATP:AMP phosphotransferase</fullName>
    </alternativeName>
    <alternativeName>
        <fullName evidence="5">Adenylate monophosphate kinase</fullName>
    </alternativeName>
</protein>
<feature type="binding site" evidence="5">
    <location>
        <position position="176"/>
    </location>
    <ligand>
        <name>ATP</name>
        <dbReference type="ChEBI" id="CHEBI:30616"/>
    </ligand>
</feature>
<comment type="subunit">
    <text evidence="5 7">Monomer.</text>
</comment>
<accession>A0A1F8F7Q0</accession>